<accession>A0A022QT27</accession>
<evidence type="ECO:0000313" key="14">
    <source>
        <dbReference type="Proteomes" id="UP000030748"/>
    </source>
</evidence>
<dbReference type="Proteomes" id="UP000030748">
    <property type="component" value="Unassembled WGS sequence"/>
</dbReference>
<dbReference type="PANTHER" id="PTHR24282">
    <property type="entry name" value="CYTOCHROME P450 FAMILY MEMBER"/>
    <property type="match status" value="1"/>
</dbReference>
<dbReference type="eggNOG" id="KOG0157">
    <property type="taxonomic scope" value="Eukaryota"/>
</dbReference>
<keyword evidence="3 11" id="KW-0349">Heme</keyword>
<evidence type="ECO:0000256" key="6">
    <source>
        <dbReference type="ARBA" id="ARBA00022989"/>
    </source>
</evidence>
<feature type="binding site" description="axial binding residue" evidence="11">
    <location>
        <position position="466"/>
    </location>
    <ligand>
        <name>heme</name>
        <dbReference type="ChEBI" id="CHEBI:30413"/>
    </ligand>
    <ligandPart>
        <name>Fe</name>
        <dbReference type="ChEBI" id="CHEBI:18248"/>
    </ligandPart>
</feature>
<dbReference type="STRING" id="4155.A0A022QT27"/>
<dbReference type="InterPro" id="IPR017972">
    <property type="entry name" value="Cyt_P450_CS"/>
</dbReference>
<dbReference type="FunFam" id="1.10.630.10:FF:000029">
    <property type="entry name" value="Cytochrome P450 734A1"/>
    <property type="match status" value="1"/>
</dbReference>
<comment type="similarity">
    <text evidence="2 12">Belongs to the cytochrome P450 family.</text>
</comment>
<keyword evidence="8 11" id="KW-0408">Iron</keyword>
<organism evidence="13 14">
    <name type="scientific">Erythranthe guttata</name>
    <name type="common">Yellow monkey flower</name>
    <name type="synonym">Mimulus guttatus</name>
    <dbReference type="NCBI Taxonomy" id="4155"/>
    <lineage>
        <taxon>Eukaryota</taxon>
        <taxon>Viridiplantae</taxon>
        <taxon>Streptophyta</taxon>
        <taxon>Embryophyta</taxon>
        <taxon>Tracheophyta</taxon>
        <taxon>Spermatophyta</taxon>
        <taxon>Magnoliopsida</taxon>
        <taxon>eudicotyledons</taxon>
        <taxon>Gunneridae</taxon>
        <taxon>Pentapetalae</taxon>
        <taxon>asterids</taxon>
        <taxon>lamiids</taxon>
        <taxon>Lamiales</taxon>
        <taxon>Phrymaceae</taxon>
        <taxon>Erythranthe</taxon>
    </lineage>
</organism>
<evidence type="ECO:0000256" key="2">
    <source>
        <dbReference type="ARBA" id="ARBA00010617"/>
    </source>
</evidence>
<dbReference type="AlphaFoldDB" id="A0A022QT27"/>
<comment type="subcellular location">
    <subcellularLocation>
        <location evidence="1">Membrane</location>
        <topology evidence="1">Single-pass membrane protein</topology>
    </subcellularLocation>
</comment>
<dbReference type="Pfam" id="PF00067">
    <property type="entry name" value="p450"/>
    <property type="match status" value="1"/>
</dbReference>
<dbReference type="SUPFAM" id="SSF48264">
    <property type="entry name" value="Cytochrome P450"/>
    <property type="match status" value="1"/>
</dbReference>
<protein>
    <recommendedName>
        <fullName evidence="15">Cytochrome P450</fullName>
    </recommendedName>
</protein>
<evidence type="ECO:0000256" key="5">
    <source>
        <dbReference type="ARBA" id="ARBA00022723"/>
    </source>
</evidence>
<dbReference type="GO" id="GO:0016020">
    <property type="term" value="C:membrane"/>
    <property type="evidence" value="ECO:0007669"/>
    <property type="project" value="UniProtKB-SubCell"/>
</dbReference>
<evidence type="ECO:0000256" key="1">
    <source>
        <dbReference type="ARBA" id="ARBA00004167"/>
    </source>
</evidence>
<evidence type="ECO:0000256" key="3">
    <source>
        <dbReference type="ARBA" id="ARBA00022617"/>
    </source>
</evidence>
<dbReference type="Gene3D" id="1.10.630.10">
    <property type="entry name" value="Cytochrome P450"/>
    <property type="match status" value="1"/>
</dbReference>
<dbReference type="GO" id="GO:0016705">
    <property type="term" value="F:oxidoreductase activity, acting on paired donors, with incorporation or reduction of molecular oxygen"/>
    <property type="evidence" value="ECO:0007669"/>
    <property type="project" value="InterPro"/>
</dbReference>
<dbReference type="PRINTS" id="PR00385">
    <property type="entry name" value="P450"/>
</dbReference>
<dbReference type="GO" id="GO:0009753">
    <property type="term" value="P:response to jasmonic acid"/>
    <property type="evidence" value="ECO:0007669"/>
    <property type="project" value="UniProtKB-ARBA"/>
</dbReference>
<dbReference type="InterPro" id="IPR036396">
    <property type="entry name" value="Cyt_P450_sf"/>
</dbReference>
<keyword evidence="7 12" id="KW-0560">Oxidoreductase</keyword>
<dbReference type="GO" id="GO:0004497">
    <property type="term" value="F:monooxygenase activity"/>
    <property type="evidence" value="ECO:0000318"/>
    <property type="project" value="GO_Central"/>
</dbReference>
<evidence type="ECO:0008006" key="15">
    <source>
        <dbReference type="Google" id="ProtNLM"/>
    </source>
</evidence>
<dbReference type="GO" id="GO:0020037">
    <property type="term" value="F:heme binding"/>
    <property type="evidence" value="ECO:0007669"/>
    <property type="project" value="InterPro"/>
</dbReference>
<dbReference type="CDD" id="cd20642">
    <property type="entry name" value="CYP72"/>
    <property type="match status" value="1"/>
</dbReference>
<reference evidence="13 14" key="1">
    <citation type="journal article" date="2013" name="Proc. Natl. Acad. Sci. U.S.A.">
        <title>Fine-scale variation in meiotic recombination in Mimulus inferred from population shotgun sequencing.</title>
        <authorList>
            <person name="Hellsten U."/>
            <person name="Wright K.M."/>
            <person name="Jenkins J."/>
            <person name="Shu S."/>
            <person name="Yuan Y."/>
            <person name="Wessler S.R."/>
            <person name="Schmutz J."/>
            <person name="Willis J.H."/>
            <person name="Rokhsar D.S."/>
        </authorList>
    </citation>
    <scope>NUCLEOTIDE SEQUENCE [LARGE SCALE GENOMIC DNA]</scope>
    <source>
        <strain evidence="14">cv. DUN x IM62</strain>
    </source>
</reference>
<dbReference type="InterPro" id="IPR050665">
    <property type="entry name" value="Cytochrome_P450_Monooxygen"/>
</dbReference>
<proteinExistence type="inferred from homology"/>
<keyword evidence="9 12" id="KW-0503">Monooxygenase</keyword>
<dbReference type="GO" id="GO:0005506">
    <property type="term" value="F:iron ion binding"/>
    <property type="evidence" value="ECO:0007669"/>
    <property type="project" value="InterPro"/>
</dbReference>
<gene>
    <name evidence="13" type="ORF">MIMGU_mgv1a004594mg</name>
</gene>
<sequence length="519" mass="59324">MLLVVSLVVVVGLILSIVYAWKVLNWVWFRPRNLEKWLRQLGFEGNSYRVLFGDSKEMSNMIKEAKSKPISAFSNDIVARVIPAIHHAVSMYGEKCILWFGPKPAVLVTDTELIREILSKSYVFQKNSNPLGRQLARGVATYETDKWAKHRRLINPAFQPDKIKQMLPSFYLSCCDMLSKWEEKLAKEGSSEVDVWPYLQTLTSDAISRTAFGSSYEEGRKIFELQKEQAELIMQAVQSINFQIPGWRFLPTKMNIRMKQIVKEVESSIRGIIDKRMKEMEAREGSYSSDDLLGILLDSNFREIKQNGNKFGMSLDEVIEECKLFYFAGQETTSSLLVWTMILLSKHSDWQSRAREDVLQTFGTRKPDFQELNHLKIVTMILHEVLRLYPAGVNLGRTTRKETPLGKSTLPAGVQLILPVLLLHHDSKMWGDDAKEFDPNRFSEGVSKATNGKLSYFPFGWGPRICLGQSFAILEAKMALAMILQRYSFQLSPSYSHAPYTVITLQPQHGAHLILTKLL</sequence>
<keyword evidence="4" id="KW-0812">Transmembrane</keyword>
<evidence type="ECO:0000256" key="9">
    <source>
        <dbReference type="ARBA" id="ARBA00023033"/>
    </source>
</evidence>
<dbReference type="GO" id="GO:0009820">
    <property type="term" value="P:alkaloid metabolic process"/>
    <property type="evidence" value="ECO:0007669"/>
    <property type="project" value="UniProtKB-ARBA"/>
</dbReference>
<keyword evidence="14" id="KW-1185">Reference proteome</keyword>
<evidence type="ECO:0000256" key="7">
    <source>
        <dbReference type="ARBA" id="ARBA00023002"/>
    </source>
</evidence>
<dbReference type="InterPro" id="IPR002401">
    <property type="entry name" value="Cyt_P450_E_grp-I"/>
</dbReference>
<evidence type="ECO:0000256" key="12">
    <source>
        <dbReference type="RuleBase" id="RU000461"/>
    </source>
</evidence>
<name>A0A022QT27_ERYGU</name>
<evidence type="ECO:0000256" key="4">
    <source>
        <dbReference type="ARBA" id="ARBA00022692"/>
    </source>
</evidence>
<dbReference type="EMBL" id="KI631018">
    <property type="protein sequence ID" value="EYU30744.1"/>
    <property type="molecule type" value="Genomic_DNA"/>
</dbReference>
<dbReference type="InterPro" id="IPR001128">
    <property type="entry name" value="Cyt_P450"/>
</dbReference>
<comment type="cofactor">
    <cofactor evidence="11">
        <name>heme</name>
        <dbReference type="ChEBI" id="CHEBI:30413"/>
    </cofactor>
</comment>
<dbReference type="PRINTS" id="PR00463">
    <property type="entry name" value="EP450I"/>
</dbReference>
<keyword evidence="6" id="KW-1133">Transmembrane helix</keyword>
<keyword evidence="5 11" id="KW-0479">Metal-binding</keyword>
<evidence type="ECO:0000256" key="11">
    <source>
        <dbReference type="PIRSR" id="PIRSR602401-1"/>
    </source>
</evidence>
<dbReference type="PANTHER" id="PTHR24282:SF255">
    <property type="entry name" value="CYTOCHROME P450 72A11-RELATED"/>
    <property type="match status" value="1"/>
</dbReference>
<keyword evidence="10" id="KW-0472">Membrane</keyword>
<evidence type="ECO:0000256" key="8">
    <source>
        <dbReference type="ARBA" id="ARBA00023004"/>
    </source>
</evidence>
<dbReference type="PROSITE" id="PS00086">
    <property type="entry name" value="CYTOCHROME_P450"/>
    <property type="match status" value="1"/>
</dbReference>
<evidence type="ECO:0000256" key="10">
    <source>
        <dbReference type="ARBA" id="ARBA00023136"/>
    </source>
</evidence>
<evidence type="ECO:0000313" key="13">
    <source>
        <dbReference type="EMBL" id="EYU30744.1"/>
    </source>
</evidence>